<organism evidence="1 2">
    <name type="scientific">Leptospira noguchii serovar Panama str. CZ214</name>
    <dbReference type="NCBI Taxonomy" id="1001595"/>
    <lineage>
        <taxon>Bacteria</taxon>
        <taxon>Pseudomonadati</taxon>
        <taxon>Spirochaetota</taxon>
        <taxon>Spirochaetia</taxon>
        <taxon>Leptospirales</taxon>
        <taxon>Leptospiraceae</taxon>
        <taxon>Leptospira</taxon>
    </lineage>
</organism>
<sequence>MILQFFKHSFFLIQFAVVPTDLDSFCYFKIFRPSKFIFTNKLRI</sequence>
<evidence type="ECO:0000313" key="2">
    <source>
        <dbReference type="Proteomes" id="UP000015442"/>
    </source>
</evidence>
<proteinExistence type="predicted"/>
<accession>T0FII7</accession>
<name>T0FII7_9LEPT</name>
<comment type="caution">
    <text evidence="1">The sequence shown here is derived from an EMBL/GenBank/DDBJ whole genome shotgun (WGS) entry which is preliminary data.</text>
</comment>
<reference evidence="1 2" key="1">
    <citation type="submission" date="2013-05" db="EMBL/GenBank/DDBJ databases">
        <authorList>
            <person name="Harkins D.M."/>
            <person name="Durkin A.S."/>
            <person name="Brinkac L.M."/>
            <person name="Haft D.H."/>
            <person name="Selengut J.D."/>
            <person name="Sanka R."/>
            <person name="DePew J."/>
            <person name="Purushe J."/>
            <person name="Hartskeerl R.A."/>
            <person name="Ahmed A."/>
            <person name="van der Linden H."/>
            <person name="Goris M.G.A."/>
            <person name="Vinetz J.M."/>
            <person name="Sutton G.G."/>
            <person name="Nierman W.C."/>
            <person name="Fouts D.E."/>
        </authorList>
    </citation>
    <scope>NUCLEOTIDE SEQUENCE [LARGE SCALE GENOMIC DNA]</scope>
    <source>
        <strain evidence="1 2">CZ214</strain>
    </source>
</reference>
<gene>
    <name evidence="1" type="ORF">LEP1GSC059_1724</name>
</gene>
<protein>
    <submittedName>
        <fullName evidence="1">Uncharacterized protein</fullName>
    </submittedName>
</protein>
<dbReference type="AlphaFoldDB" id="T0FII7"/>
<dbReference type="Proteomes" id="UP000015442">
    <property type="component" value="Unassembled WGS sequence"/>
</dbReference>
<dbReference type="EMBL" id="AKWY02000034">
    <property type="protein sequence ID" value="EQA69475.1"/>
    <property type="molecule type" value="Genomic_DNA"/>
</dbReference>
<evidence type="ECO:0000313" key="1">
    <source>
        <dbReference type="EMBL" id="EQA69475.1"/>
    </source>
</evidence>